<keyword evidence="7 13" id="KW-0378">Hydrolase</keyword>
<dbReference type="FunFam" id="3.30.420.10:FF:000033">
    <property type="entry name" value="Exodeoxyribonuclease I"/>
    <property type="match status" value="1"/>
</dbReference>
<dbReference type="AlphaFoldDB" id="A0A1S8DH03"/>
<comment type="cofactor">
    <cofactor evidence="15">
        <name>Mg(2+)</name>
        <dbReference type="ChEBI" id="CHEBI:18420"/>
    </cofactor>
    <text evidence="15">Binds 2 Mg(2+) ions per monomer.</text>
</comment>
<dbReference type="InterPro" id="IPR058561">
    <property type="entry name" value="Exonuc_1_C"/>
</dbReference>
<dbReference type="CDD" id="cd06138">
    <property type="entry name" value="ExoI_N"/>
    <property type="match status" value="1"/>
</dbReference>
<evidence type="ECO:0000256" key="6">
    <source>
        <dbReference type="ARBA" id="ARBA00022763"/>
    </source>
</evidence>
<dbReference type="OrthoDB" id="9763470at2"/>
<evidence type="ECO:0000256" key="4">
    <source>
        <dbReference type="ARBA" id="ARBA00022722"/>
    </source>
</evidence>
<dbReference type="SUPFAM" id="SSF53098">
    <property type="entry name" value="Ribonuclease H-like"/>
    <property type="match status" value="1"/>
</dbReference>
<keyword evidence="10" id="KW-0238">DNA-binding</keyword>
<evidence type="ECO:0000256" key="5">
    <source>
        <dbReference type="ARBA" id="ARBA00022723"/>
    </source>
</evidence>
<evidence type="ECO:0000259" key="17">
    <source>
        <dbReference type="PROSITE" id="PS51785"/>
    </source>
</evidence>
<evidence type="ECO:0000256" key="9">
    <source>
        <dbReference type="ARBA" id="ARBA00022842"/>
    </source>
</evidence>
<feature type="domain" description="ExoI SH3-like" evidence="16">
    <location>
        <begin position="194"/>
        <end position="349"/>
    </location>
</feature>
<keyword evidence="4 13" id="KW-0540">Nuclease</keyword>
<protein>
    <recommendedName>
        <fullName evidence="3 13">Exodeoxyribonuclease I</fullName>
        <ecNumber evidence="2 13">3.1.11.1</ecNumber>
    </recommendedName>
</protein>
<dbReference type="InterPro" id="IPR023607">
    <property type="entry name" value="Exodeoxyribonuclease_I"/>
</dbReference>
<keyword evidence="6 13" id="KW-0227">DNA damage</keyword>
<dbReference type="InterPro" id="IPR034747">
    <property type="entry name" value="EXOI_SH3"/>
</dbReference>
<evidence type="ECO:0000256" key="1">
    <source>
        <dbReference type="ARBA" id="ARBA00000563"/>
    </source>
</evidence>
<evidence type="ECO:0000256" key="2">
    <source>
        <dbReference type="ARBA" id="ARBA00012108"/>
    </source>
</evidence>
<name>A0A1S8DH03_9GAMM</name>
<comment type="caution">
    <text evidence="18">The sequence shown here is derived from an EMBL/GenBank/DDBJ whole genome shotgun (WGS) entry which is preliminary data.</text>
</comment>
<keyword evidence="8 13" id="KW-0269">Exonuclease</keyword>
<dbReference type="Gene3D" id="1.20.1280.70">
    <property type="entry name" value="Exonuclease ExoI, domain 3"/>
    <property type="match status" value="1"/>
</dbReference>
<evidence type="ECO:0000259" key="16">
    <source>
        <dbReference type="PROSITE" id="PS51784"/>
    </source>
</evidence>
<evidence type="ECO:0000256" key="11">
    <source>
        <dbReference type="ARBA" id="ARBA00023204"/>
    </source>
</evidence>
<gene>
    <name evidence="18" type="ORF">BXT89_09175</name>
</gene>
<proteinExistence type="predicted"/>
<comment type="subunit">
    <text evidence="12">Monomer. Interacts with ssb (via C-terminus); this interaction stimulates the exonuclease activity by recruiting the enzyme to its substrate.</text>
</comment>
<evidence type="ECO:0000256" key="3">
    <source>
        <dbReference type="ARBA" id="ARBA00019900"/>
    </source>
</evidence>
<accession>A0A1S8DH03</accession>
<evidence type="ECO:0000256" key="14">
    <source>
        <dbReference type="PIRSR" id="PIRSR000977-1"/>
    </source>
</evidence>
<sequence length="484" mass="54422">MSKRFFWYDFESTGIDPRRDRPVQVAGLATNAELEQVGEPLCIDARLPADVLPHPQACLVTGITPQRLANGLPEAEFIQRLHDQMIQPGTCSVGYNNLRFDDEMTRFSLYRNFHDPYAREWQGGNSRWDLLDALRAAHALRPEGIEWPQVDGFTSLRLELLTAANGIDHGQAHDALADVRATIAMARLLKRAQPRLFDYLLGLRDKRRVAEFIDLQQVRPLVHVSGRFGRERSGLSLVLPLGWHPVNRNAVIVYDLAADPAVLTDLPPEQIRERLYTRTEDLPAGQQRPGLKLVHINKCPVLADTKVLLPADIERLQLDMPLLSARAEELARWREQGQAVLAEIYREQPGDDSAEQDAEVQLYDGFLSDADRRLMTAIREADGAALGAMRWPLRDQRLVDMLPRYRARNFPDSLNAEEQQQWLAWCAARLSGAAPGAPVTLPVFLQEIDALLPTLDAAQQALLQSWRAYGVQQAQLLGIQQTAG</sequence>
<dbReference type="PROSITE" id="PS51784">
    <property type="entry name" value="EXOI_SH3"/>
    <property type="match status" value="1"/>
</dbReference>
<dbReference type="PIRSF" id="PIRSF000977">
    <property type="entry name" value="Exodeoxyribonuclease_I"/>
    <property type="match status" value="1"/>
</dbReference>
<evidence type="ECO:0000256" key="12">
    <source>
        <dbReference type="ARBA" id="ARBA00046792"/>
    </source>
</evidence>
<dbReference type="Gene3D" id="3.30.1520.20">
    <property type="entry name" value="Exonuclease ExoI, domain 2"/>
    <property type="match status" value="1"/>
</dbReference>
<keyword evidence="9 15" id="KW-0460">Magnesium</keyword>
<feature type="binding site" evidence="14">
    <location>
        <position position="157"/>
    </location>
    <ligand>
        <name>substrate</name>
    </ligand>
</feature>
<feature type="domain" description="ExoI C-terminal" evidence="17">
    <location>
        <begin position="354"/>
        <end position="474"/>
    </location>
</feature>
<dbReference type="InterPro" id="IPR013520">
    <property type="entry name" value="Ribonucl_H"/>
</dbReference>
<keyword evidence="11 13" id="KW-0234">DNA repair</keyword>
<dbReference type="Gene3D" id="3.30.420.10">
    <property type="entry name" value="Ribonuclease H-like superfamily/Ribonuclease H"/>
    <property type="match status" value="1"/>
</dbReference>
<dbReference type="GO" id="GO:0006281">
    <property type="term" value="P:DNA repair"/>
    <property type="evidence" value="ECO:0007669"/>
    <property type="project" value="UniProtKB-KW"/>
</dbReference>
<dbReference type="EMBL" id="MUBC01000017">
    <property type="protein sequence ID" value="ONM44076.1"/>
    <property type="molecule type" value="Genomic_DNA"/>
</dbReference>
<dbReference type="Proteomes" id="UP000242847">
    <property type="component" value="Unassembled WGS sequence"/>
</dbReference>
<feature type="binding site" evidence="15">
    <location>
        <position position="178"/>
    </location>
    <ligand>
        <name>Mg(2+)</name>
        <dbReference type="ChEBI" id="CHEBI:18420"/>
        <label>2</label>
    </ligand>
</feature>
<dbReference type="STRING" id="254161.SAMN05216256_11612"/>
<dbReference type="Pfam" id="PF08411">
    <property type="entry name" value="ExoI_SH3"/>
    <property type="match status" value="1"/>
</dbReference>
<evidence type="ECO:0000256" key="15">
    <source>
        <dbReference type="PIRSR" id="PIRSR000977-2"/>
    </source>
</evidence>
<keyword evidence="19" id="KW-1185">Reference proteome</keyword>
<dbReference type="Gene3D" id="1.10.287.1240">
    <property type="match status" value="1"/>
</dbReference>
<dbReference type="GO" id="GO:0008310">
    <property type="term" value="F:single-stranded DNA 3'-5' DNA exonuclease activity"/>
    <property type="evidence" value="ECO:0007669"/>
    <property type="project" value="UniProtKB-EC"/>
</dbReference>
<organism evidence="18 19">
    <name type="scientific">Halopseudomonas pachastrellae</name>
    <dbReference type="NCBI Taxonomy" id="254161"/>
    <lineage>
        <taxon>Bacteria</taxon>
        <taxon>Pseudomonadati</taxon>
        <taxon>Pseudomonadota</taxon>
        <taxon>Gammaproteobacteria</taxon>
        <taxon>Pseudomonadales</taxon>
        <taxon>Pseudomonadaceae</taxon>
        <taxon>Halopseudomonas</taxon>
    </lineage>
</organism>
<dbReference type="Pfam" id="PF00929">
    <property type="entry name" value="RNase_T"/>
    <property type="match status" value="1"/>
</dbReference>
<dbReference type="GO" id="GO:0046872">
    <property type="term" value="F:metal ion binding"/>
    <property type="evidence" value="ECO:0007669"/>
    <property type="project" value="UniProtKB-KW"/>
</dbReference>
<dbReference type="InterPro" id="IPR038649">
    <property type="entry name" value="EXOI_SH3_sf"/>
</dbReference>
<dbReference type="Pfam" id="PF26016">
    <property type="entry name" value="ExoI_C"/>
    <property type="match status" value="1"/>
</dbReference>
<feature type="binding site" evidence="14">
    <location>
        <position position="11"/>
    </location>
    <ligand>
        <name>substrate</name>
    </ligand>
</feature>
<evidence type="ECO:0000313" key="19">
    <source>
        <dbReference type="Proteomes" id="UP000242847"/>
    </source>
</evidence>
<dbReference type="InterPro" id="IPR013620">
    <property type="entry name" value="Exonuc_1_SH3"/>
</dbReference>
<dbReference type="NCBIfam" id="NF008746">
    <property type="entry name" value="PRK11779.1"/>
    <property type="match status" value="1"/>
</dbReference>
<evidence type="ECO:0000256" key="13">
    <source>
        <dbReference type="PIRNR" id="PIRNR000977"/>
    </source>
</evidence>
<dbReference type="InterPro" id="IPR012337">
    <property type="entry name" value="RNaseH-like_sf"/>
</dbReference>
<comment type="catalytic activity">
    <reaction evidence="1 13">
        <text>Exonucleolytic cleavage in the 3'- to 5'-direction to yield nucleoside 5'-phosphates.</text>
        <dbReference type="EC" id="3.1.11.1"/>
    </reaction>
</comment>
<dbReference type="GO" id="GO:0003677">
    <property type="term" value="F:DNA binding"/>
    <property type="evidence" value="ECO:0007669"/>
    <property type="project" value="UniProtKB-KW"/>
</dbReference>
<evidence type="ECO:0000256" key="8">
    <source>
        <dbReference type="ARBA" id="ARBA00022839"/>
    </source>
</evidence>
<feature type="binding site" evidence="15">
    <location>
        <position position="11"/>
    </location>
    <ligand>
        <name>Mg(2+)</name>
        <dbReference type="ChEBI" id="CHEBI:18420"/>
        <label>2</label>
    </ligand>
</feature>
<evidence type="ECO:0000256" key="7">
    <source>
        <dbReference type="ARBA" id="ARBA00022801"/>
    </source>
</evidence>
<evidence type="ECO:0000313" key="18">
    <source>
        <dbReference type="EMBL" id="ONM44076.1"/>
    </source>
</evidence>
<dbReference type="InterPro" id="IPR036397">
    <property type="entry name" value="RNaseH_sf"/>
</dbReference>
<keyword evidence="5 15" id="KW-0479">Metal-binding</keyword>
<dbReference type="PROSITE" id="PS51785">
    <property type="entry name" value="EXOI_C"/>
    <property type="match status" value="1"/>
</dbReference>
<dbReference type="EC" id="3.1.11.1" evidence="2 13"/>
<evidence type="ECO:0000256" key="10">
    <source>
        <dbReference type="ARBA" id="ARBA00023125"/>
    </source>
</evidence>
<dbReference type="RefSeq" id="WP_083726932.1">
    <property type="nucleotide sequence ID" value="NZ_FOUD01000016.1"/>
</dbReference>
<feature type="binding site" evidence="15">
    <location>
        <position position="9"/>
    </location>
    <ligand>
        <name>Mg(2+)</name>
        <dbReference type="ChEBI" id="CHEBI:18420"/>
        <label>1</label>
    </ligand>
</feature>
<dbReference type="SMART" id="SM00479">
    <property type="entry name" value="EXOIII"/>
    <property type="match status" value="1"/>
</dbReference>
<reference evidence="18 19" key="1">
    <citation type="submission" date="2017-01" db="EMBL/GenBank/DDBJ databases">
        <title>Draft genome sequence of Pseudomonas pachastrellae type strain CCUG 46540T from a deep sea.</title>
        <authorList>
            <person name="Gomila M."/>
            <person name="Mulet M."/>
            <person name="Lalucat J."/>
            <person name="Garcia-Valdes E."/>
        </authorList>
    </citation>
    <scope>NUCLEOTIDE SEQUENCE [LARGE SCALE GENOMIC DNA]</scope>
    <source>
        <strain evidence="18 19">CCUG 46540</strain>
    </source>
</reference>